<dbReference type="Gene3D" id="3.40.50.720">
    <property type="entry name" value="NAD(P)-binding Rossmann-like Domain"/>
    <property type="match status" value="1"/>
</dbReference>
<dbReference type="Pfam" id="PF13561">
    <property type="entry name" value="adh_short_C2"/>
    <property type="match status" value="1"/>
</dbReference>
<sequence>MDLGLDSRVVLVAGGRGYIGRAVVQRLREEGATVVVASRNPGEDGVAVDLTDTASARAAVERVLAEHGRLDGLVVTAAPAAGTLDPARNSDPEQIATAFDAKSLGFLRLANAAAPAMREAGYGRIVGISGQNAYLTGNTTGAVRNAALVIAAKNLADDLAGSGVTVNTVNPGPVVDEPSSQVRPGAPGESSPDQIAALVTFLVSPLAAAVSGEAIATGHRVRGVVTF</sequence>
<name>A0ABV3PBY6_9ACTN</name>
<keyword evidence="5" id="KW-1185">Reference proteome</keyword>
<dbReference type="EMBL" id="JBFNQN010000015">
    <property type="protein sequence ID" value="MEW9267040.1"/>
    <property type="molecule type" value="Genomic_DNA"/>
</dbReference>
<evidence type="ECO:0000313" key="4">
    <source>
        <dbReference type="EMBL" id="MEW9267040.1"/>
    </source>
</evidence>
<comment type="caution">
    <text evidence="4">The sequence shown here is derived from an EMBL/GenBank/DDBJ whole genome shotgun (WGS) entry which is preliminary data.</text>
</comment>
<dbReference type="PANTHER" id="PTHR43477">
    <property type="entry name" value="DIHYDROANTICAPSIN 7-DEHYDROGENASE"/>
    <property type="match status" value="1"/>
</dbReference>
<dbReference type="RefSeq" id="WP_367640218.1">
    <property type="nucleotide sequence ID" value="NZ_JBFNQN010000015.1"/>
</dbReference>
<reference evidence="4 5" key="1">
    <citation type="submission" date="2024-07" db="EMBL/GenBank/DDBJ databases">
        <authorList>
            <person name="Thanompreechachai J."/>
            <person name="Duangmal K."/>
        </authorList>
    </citation>
    <scope>NUCLEOTIDE SEQUENCE [LARGE SCALE GENOMIC DNA]</scope>
    <source>
        <strain evidence="4 5">KCTC 19886</strain>
    </source>
</reference>
<comment type="similarity">
    <text evidence="1">Belongs to the short-chain dehydrogenases/reductases (SDR) family.</text>
</comment>
<feature type="region of interest" description="Disordered" evidence="3">
    <location>
        <begin position="170"/>
        <end position="191"/>
    </location>
</feature>
<dbReference type="Proteomes" id="UP001555826">
    <property type="component" value="Unassembled WGS sequence"/>
</dbReference>
<dbReference type="InterPro" id="IPR051122">
    <property type="entry name" value="SDR_DHRS6-like"/>
</dbReference>
<evidence type="ECO:0000256" key="2">
    <source>
        <dbReference type="ARBA" id="ARBA00023002"/>
    </source>
</evidence>
<evidence type="ECO:0000313" key="5">
    <source>
        <dbReference type="Proteomes" id="UP001555826"/>
    </source>
</evidence>
<dbReference type="PRINTS" id="PR00081">
    <property type="entry name" value="GDHRDH"/>
</dbReference>
<dbReference type="PANTHER" id="PTHR43477:SF1">
    <property type="entry name" value="DIHYDROANTICAPSIN 7-DEHYDROGENASE"/>
    <property type="match status" value="1"/>
</dbReference>
<dbReference type="InterPro" id="IPR036291">
    <property type="entry name" value="NAD(P)-bd_dom_sf"/>
</dbReference>
<dbReference type="InterPro" id="IPR002347">
    <property type="entry name" value="SDR_fam"/>
</dbReference>
<evidence type="ECO:0000256" key="3">
    <source>
        <dbReference type="SAM" id="MobiDB-lite"/>
    </source>
</evidence>
<organism evidence="4 5">
    <name type="scientific">Kineococcus endophyticus</name>
    <dbReference type="NCBI Taxonomy" id="1181883"/>
    <lineage>
        <taxon>Bacteria</taxon>
        <taxon>Bacillati</taxon>
        <taxon>Actinomycetota</taxon>
        <taxon>Actinomycetes</taxon>
        <taxon>Kineosporiales</taxon>
        <taxon>Kineosporiaceae</taxon>
        <taxon>Kineococcus</taxon>
    </lineage>
</organism>
<protein>
    <submittedName>
        <fullName evidence="4">SDR family oxidoreductase</fullName>
        <ecNumber evidence="4">1.-.-.-</ecNumber>
    </submittedName>
</protein>
<dbReference type="SUPFAM" id="SSF51735">
    <property type="entry name" value="NAD(P)-binding Rossmann-fold domains"/>
    <property type="match status" value="1"/>
</dbReference>
<proteinExistence type="inferred from homology"/>
<dbReference type="GO" id="GO:0016491">
    <property type="term" value="F:oxidoreductase activity"/>
    <property type="evidence" value="ECO:0007669"/>
    <property type="project" value="UniProtKB-KW"/>
</dbReference>
<dbReference type="CDD" id="cd05233">
    <property type="entry name" value="SDR_c"/>
    <property type="match status" value="1"/>
</dbReference>
<dbReference type="EC" id="1.-.-.-" evidence="4"/>
<keyword evidence="2 4" id="KW-0560">Oxidoreductase</keyword>
<accession>A0ABV3PBY6</accession>
<gene>
    <name evidence="4" type="ORF">AB1207_20000</name>
</gene>
<evidence type="ECO:0000256" key="1">
    <source>
        <dbReference type="ARBA" id="ARBA00006484"/>
    </source>
</evidence>